<evidence type="ECO:0000313" key="3">
    <source>
        <dbReference type="EMBL" id="GAA4926536.1"/>
    </source>
</evidence>
<dbReference type="InterPro" id="IPR036291">
    <property type="entry name" value="NAD(P)-bd_dom_sf"/>
</dbReference>
<gene>
    <name evidence="3" type="ORF">GCM10025790_25610</name>
</gene>
<dbReference type="PANTHER" id="PTHR48079">
    <property type="entry name" value="PROTEIN YEEZ"/>
    <property type="match status" value="1"/>
</dbReference>
<dbReference type="Gene3D" id="3.40.50.720">
    <property type="entry name" value="NAD(P)-binding Rossmann-like Domain"/>
    <property type="match status" value="1"/>
</dbReference>
<keyword evidence="4" id="KW-1185">Reference proteome</keyword>
<accession>A0ABP9G2L5</accession>
<protein>
    <recommendedName>
        <fullName evidence="2">NAD-dependent epimerase/dehydratase domain-containing protein</fullName>
    </recommendedName>
</protein>
<evidence type="ECO:0000259" key="2">
    <source>
        <dbReference type="Pfam" id="PF01370"/>
    </source>
</evidence>
<dbReference type="InterPro" id="IPR051783">
    <property type="entry name" value="NAD(P)-dependent_oxidoreduct"/>
</dbReference>
<reference evidence="4" key="1">
    <citation type="journal article" date="2019" name="Int. J. Syst. Evol. Microbiol.">
        <title>The Global Catalogue of Microorganisms (GCM) 10K type strain sequencing project: providing services to taxonomists for standard genome sequencing and annotation.</title>
        <authorList>
            <consortium name="The Broad Institute Genomics Platform"/>
            <consortium name="The Broad Institute Genome Sequencing Center for Infectious Disease"/>
            <person name="Wu L."/>
            <person name="Ma J."/>
        </authorList>
    </citation>
    <scope>NUCLEOTIDE SEQUENCE [LARGE SCALE GENOMIC DNA]</scope>
    <source>
        <strain evidence="4">JCM 19129</strain>
    </source>
</reference>
<evidence type="ECO:0000313" key="4">
    <source>
        <dbReference type="Proteomes" id="UP001500368"/>
    </source>
</evidence>
<dbReference type="SUPFAM" id="SSF51735">
    <property type="entry name" value="NAD(P)-binding Rossmann-fold domains"/>
    <property type="match status" value="1"/>
</dbReference>
<name>A0ABP9G2L5_9MICC</name>
<proteinExistence type="predicted"/>
<dbReference type="PANTHER" id="PTHR48079:SF6">
    <property type="entry name" value="NAD(P)-BINDING DOMAIN-CONTAINING PROTEIN-RELATED"/>
    <property type="match status" value="1"/>
</dbReference>
<feature type="domain" description="NAD-dependent epimerase/dehydratase" evidence="2">
    <location>
        <begin position="3"/>
        <end position="235"/>
    </location>
</feature>
<dbReference type="InterPro" id="IPR001509">
    <property type="entry name" value="Epimerase_deHydtase"/>
</dbReference>
<sequence>MRIAVVGATGNTGTALLEELHSRPEVSSVLGIARRLPELDATPYAYADWKTADIQFADSVQNLAEHFADVDAVIHLAWLIQPNSKRELLRRVNVEGTRHVLQAAATAGVKHIAVASSVGAYSPVEDDEPRTEDWPTEGIPTSHYSVDKAAQERVCDEFETAHPEITLARIRPGLIFQGRAGAEIQRYFAGRWAPVQILKTLRPPMVPMPAGVRSQAVHARDVASAYAEAVLRGAHGGFNICADDLLDGETIAKVVAHRDKTRASIALPAAPLRSLVKAAHRMHLLPMDEGWLDMATRVPIMDNSRAKAELGWQPTMSAAQALDDLIEGLGEGSGESSIPMRPRTTDATQKYPLPAADHLMEDDDVDVTLLRQYMADHLSGATAGLQRIRAMADDFIDTPVYARLSEVAVAIGDEHDFLAELMKRQGFPRPGLQAPLLWVGERVSRLKPYGRPPFTRSPSAMVLEAELMMGAVTAKKHGWTVLRCFTDALGVPPEVFDELSAAADHQRDALEQVHRYARERAFRTDRETFVPGN</sequence>
<evidence type="ECO:0000256" key="1">
    <source>
        <dbReference type="SAM" id="MobiDB-lite"/>
    </source>
</evidence>
<organism evidence="3 4">
    <name type="scientific">Nesterenkonia rhizosphaerae</name>
    <dbReference type="NCBI Taxonomy" id="1348272"/>
    <lineage>
        <taxon>Bacteria</taxon>
        <taxon>Bacillati</taxon>
        <taxon>Actinomycetota</taxon>
        <taxon>Actinomycetes</taxon>
        <taxon>Micrococcales</taxon>
        <taxon>Micrococcaceae</taxon>
        <taxon>Nesterenkonia</taxon>
    </lineage>
</organism>
<dbReference type="EMBL" id="BAABLW010000007">
    <property type="protein sequence ID" value="GAA4926536.1"/>
    <property type="molecule type" value="Genomic_DNA"/>
</dbReference>
<dbReference type="Pfam" id="PF01370">
    <property type="entry name" value="Epimerase"/>
    <property type="match status" value="1"/>
</dbReference>
<dbReference type="Proteomes" id="UP001500368">
    <property type="component" value="Unassembled WGS sequence"/>
</dbReference>
<dbReference type="RefSeq" id="WP_345478396.1">
    <property type="nucleotide sequence ID" value="NZ_BAABLW010000007.1"/>
</dbReference>
<feature type="region of interest" description="Disordered" evidence="1">
    <location>
        <begin position="122"/>
        <end position="142"/>
    </location>
</feature>
<comment type="caution">
    <text evidence="3">The sequence shown here is derived from an EMBL/GenBank/DDBJ whole genome shotgun (WGS) entry which is preliminary data.</text>
</comment>